<dbReference type="RefSeq" id="XP_001911323.1">
    <property type="nucleotide sequence ID" value="XM_001911288.1"/>
</dbReference>
<dbReference type="AlphaFoldDB" id="B2B5S3"/>
<organism evidence="2">
    <name type="scientific">Podospora anserina (strain S / ATCC MYA-4624 / DSM 980 / FGSC 10383)</name>
    <name type="common">Pleurage anserina</name>
    <dbReference type="NCBI Taxonomy" id="515849"/>
    <lineage>
        <taxon>Eukaryota</taxon>
        <taxon>Fungi</taxon>
        <taxon>Dikarya</taxon>
        <taxon>Ascomycota</taxon>
        <taxon>Pezizomycotina</taxon>
        <taxon>Sordariomycetes</taxon>
        <taxon>Sordariomycetidae</taxon>
        <taxon>Sordariales</taxon>
        <taxon>Podosporaceae</taxon>
        <taxon>Podospora</taxon>
        <taxon>Podospora anserina</taxon>
    </lineage>
</organism>
<sequence>TLAGEQEMSNAAGGSSRKSSVVSGFHGERAGGASSDTVGSLLAAIGTCLTDALRLFMFADKRHWGPDEFEQTRALEDALDEAKKDFQEMGQLVRGQFYYENDRIPESLNELRLLLAQFQEHYENLKSWARQGGPINPIWARDTSSLRKDLHRAQCRAARRISLIAEQPTPRCLGATQVYRLQKRNEAERLRLQKQREALPPWQQQQQQSHHHQRPDHNIQSPTSPDSTMPQITTKHHPLRRPPSLESLVPKCNQIGRFQRLNSGNPSESPFNDAAFICDFCNGYLVWPYLRTMPSVTNHMPPEPGEWQAGIVCPYCEEDTYLDEGEDSGEMKYVMDDKGFGSVEEFREHLEWYHTAMAVPKLEDVVPEVVRGSCGVM</sequence>
<name>B2B5S3_PODAN</name>
<reference evidence="2" key="2">
    <citation type="submission" date="2008-07" db="EMBL/GenBank/DDBJ databases">
        <authorList>
            <person name="Genoscope - CEA"/>
        </authorList>
    </citation>
    <scope>NUCLEOTIDE SEQUENCE</scope>
    <source>
        <strain evidence="2">S mat+</strain>
    </source>
</reference>
<dbReference type="KEGG" id="pan:PODANSg8365"/>
<dbReference type="EMBL" id="CU640366">
    <property type="protein sequence ID" value="CAP73148.1"/>
    <property type="molecule type" value="Genomic_DNA"/>
</dbReference>
<feature type="region of interest" description="Disordered" evidence="1">
    <location>
        <begin position="198"/>
        <end position="246"/>
    </location>
</feature>
<proteinExistence type="predicted"/>
<dbReference type="OrthoDB" id="5221663at2759"/>
<protein>
    <submittedName>
        <fullName evidence="2">Podospora anserina S mat+ genomic DNA chromosome 2, supercontig 2</fullName>
    </submittedName>
</protein>
<feature type="compositionally biased region" description="Polar residues" evidence="1">
    <location>
        <begin position="218"/>
        <end position="233"/>
    </location>
</feature>
<dbReference type="VEuPathDB" id="FungiDB:PODANS_2_5610"/>
<reference evidence="2" key="1">
    <citation type="journal article" date="2008" name="Genome Biol.">
        <title>The genome sequence of the model ascomycete fungus Podospora anserina.</title>
        <authorList>
            <person name="Espagne E."/>
            <person name="Lespinet O."/>
            <person name="Malagnac F."/>
            <person name="Da Silva C."/>
            <person name="Jaillon O."/>
            <person name="Porcel B.M."/>
            <person name="Couloux A."/>
            <person name="Aury J.-M."/>
            <person name="Segurens B."/>
            <person name="Poulain J."/>
            <person name="Anthouard V."/>
            <person name="Grossetete S."/>
            <person name="Khalili H."/>
            <person name="Coppin E."/>
            <person name="Dequard-Chablat M."/>
            <person name="Picard M."/>
            <person name="Contamine V."/>
            <person name="Arnaise S."/>
            <person name="Bourdais A."/>
            <person name="Berteaux-Lecellier V."/>
            <person name="Gautheret D."/>
            <person name="de Vries R.P."/>
            <person name="Battaglia E."/>
            <person name="Coutinho P.M."/>
            <person name="Danchin E.G.J."/>
            <person name="Henrissat B."/>
            <person name="El Khoury R."/>
            <person name="Sainsard-Chanet A."/>
            <person name="Boivin A."/>
            <person name="Pinan-Lucarre B."/>
            <person name="Sellem C.H."/>
            <person name="Debuchy R."/>
            <person name="Wincker P."/>
            <person name="Weissenbach J."/>
            <person name="Silar P."/>
        </authorList>
    </citation>
    <scope>NUCLEOTIDE SEQUENCE [LARGE SCALE GENOMIC DNA]</scope>
    <source>
        <strain evidence="2">S mat+</strain>
    </source>
</reference>
<accession>B2B5S3</accession>
<feature type="region of interest" description="Disordered" evidence="1">
    <location>
        <begin position="1"/>
        <end position="20"/>
    </location>
</feature>
<gene>
    <name evidence="2" type="ORF">PODANS_2_5610</name>
</gene>
<dbReference type="GeneID" id="6196332"/>
<evidence type="ECO:0000313" key="2">
    <source>
        <dbReference type="EMBL" id="CAP73148.1"/>
    </source>
</evidence>
<evidence type="ECO:0000256" key="1">
    <source>
        <dbReference type="SAM" id="MobiDB-lite"/>
    </source>
</evidence>
<dbReference type="HOGENOM" id="CLU_035068_0_0_1"/>
<feature type="non-terminal residue" evidence="2">
    <location>
        <position position="1"/>
    </location>
</feature>